<accession>A0A914D0N4</accession>
<dbReference type="WBParaSite" id="ACRNAN_scaffold1657.g29765.t1">
    <property type="protein sequence ID" value="ACRNAN_scaffold1657.g29765.t1"/>
    <property type="gene ID" value="ACRNAN_scaffold1657.g29765"/>
</dbReference>
<sequence length="165" mass="18465">MLTQQLVVLLTNYCPADSIAALADAGYNDNIQNVKIVVVVLNESLITNQTCDKGDPKVNWENIQFIVPGGTTTFDPIVKNAPIESLQWLMLETDVQDQPCMDAKQLMQKLYADDYDSRKESKKVNKTEHYNIVITDQYPLPIDMEGVIADSFTVSTGHRGPVMSR</sequence>
<name>A0A914D0N4_9BILA</name>
<dbReference type="Proteomes" id="UP000887540">
    <property type="component" value="Unplaced"/>
</dbReference>
<evidence type="ECO:0000313" key="1">
    <source>
        <dbReference type="Proteomes" id="UP000887540"/>
    </source>
</evidence>
<protein>
    <submittedName>
        <fullName evidence="2">Uncharacterized protein</fullName>
    </submittedName>
</protein>
<dbReference type="AlphaFoldDB" id="A0A914D0N4"/>
<evidence type="ECO:0000313" key="2">
    <source>
        <dbReference type="WBParaSite" id="ACRNAN_scaffold1657.g29765.t1"/>
    </source>
</evidence>
<organism evidence="1 2">
    <name type="scientific">Acrobeloides nanus</name>
    <dbReference type="NCBI Taxonomy" id="290746"/>
    <lineage>
        <taxon>Eukaryota</taxon>
        <taxon>Metazoa</taxon>
        <taxon>Ecdysozoa</taxon>
        <taxon>Nematoda</taxon>
        <taxon>Chromadorea</taxon>
        <taxon>Rhabditida</taxon>
        <taxon>Tylenchina</taxon>
        <taxon>Cephalobomorpha</taxon>
        <taxon>Cephaloboidea</taxon>
        <taxon>Cephalobidae</taxon>
        <taxon>Acrobeloides</taxon>
    </lineage>
</organism>
<keyword evidence="1" id="KW-1185">Reference proteome</keyword>
<reference evidence="2" key="1">
    <citation type="submission" date="2022-11" db="UniProtKB">
        <authorList>
            <consortium name="WormBaseParasite"/>
        </authorList>
    </citation>
    <scope>IDENTIFICATION</scope>
</reference>
<proteinExistence type="predicted"/>